<dbReference type="Proteomes" id="UP000050424">
    <property type="component" value="Unassembled WGS sequence"/>
</dbReference>
<keyword evidence="5" id="KW-0862">Zinc</keyword>
<dbReference type="PROSITE" id="PS52035">
    <property type="entry name" value="PEPTIDASE_M14"/>
    <property type="match status" value="1"/>
</dbReference>
<dbReference type="Gene3D" id="3.40.630.10">
    <property type="entry name" value="Zn peptidases"/>
    <property type="match status" value="1"/>
</dbReference>
<evidence type="ECO:0000256" key="7">
    <source>
        <dbReference type="PROSITE-ProRule" id="PRU01379"/>
    </source>
</evidence>
<evidence type="ECO:0000259" key="9">
    <source>
        <dbReference type="PROSITE" id="PS52035"/>
    </source>
</evidence>
<keyword evidence="3" id="KW-0645">Protease</keyword>
<sequence length="438" mass="48036">MKLHRIFAVTALLTGVSPCLLPSDLNPNINTYQLLDSPRGDIPVGTGDRFANGTVPPAGLGIRDRDLESILNPHEITSALRGLAFVFEDEVTLFTSPYSTFENASLRGARVGDNPRVFIAAGIHARERGGPDDVVYFLADLLHARTARSGVRYGNRSYSAAHVRAALSAGVVVLPLVNPDGVAHDQATDSCWRKNRNPASAKGEYDVGVDLNRNFDFLWDYTRAFSPDADLWATASDEPGSEVFHGAAPFSEPETQSVAWVMDSFPSLSWFLDLHSYGGTILYGWGDDNIQTTDRHQNFGNTAYDGKRGIVGTDPEDSKYREYLDASDLDAQRTLAKRMKMAMASAGRTPYKVEQSVAMYPTSGISTDYALGRYYSRQCGAGKVRGLTLEFGAMSGVGPCPFYPSNEQYHQWMREVGAGLMELLLSAAEQGEVERWEC</sequence>
<keyword evidence="8" id="KW-0732">Signal</keyword>
<dbReference type="Pfam" id="PF00246">
    <property type="entry name" value="Peptidase_M14"/>
    <property type="match status" value="1"/>
</dbReference>
<feature type="chain" id="PRO_5006135655" description="Peptidase M14 domain-containing protein" evidence="8">
    <location>
        <begin position="19"/>
        <end position="438"/>
    </location>
</feature>
<evidence type="ECO:0000256" key="6">
    <source>
        <dbReference type="ARBA" id="ARBA00023049"/>
    </source>
</evidence>
<keyword evidence="4" id="KW-0378">Hydrolase</keyword>
<evidence type="ECO:0000256" key="2">
    <source>
        <dbReference type="ARBA" id="ARBA00005988"/>
    </source>
</evidence>
<evidence type="ECO:0000256" key="5">
    <source>
        <dbReference type="ARBA" id="ARBA00022833"/>
    </source>
</evidence>
<dbReference type="GO" id="GO:0008270">
    <property type="term" value="F:zinc ion binding"/>
    <property type="evidence" value="ECO:0007669"/>
    <property type="project" value="InterPro"/>
</dbReference>
<keyword evidence="6" id="KW-0482">Metalloprotease</keyword>
<feature type="signal peptide" evidence="8">
    <location>
        <begin position="1"/>
        <end position="18"/>
    </location>
</feature>
<evidence type="ECO:0000256" key="4">
    <source>
        <dbReference type="ARBA" id="ARBA00022801"/>
    </source>
</evidence>
<reference evidence="10 11" key="1">
    <citation type="submission" date="2015-09" db="EMBL/GenBank/DDBJ databases">
        <title>Draft genome of a European isolate of the apple canker pathogen Neonectria ditissima.</title>
        <authorList>
            <person name="Gomez-Cortecero A."/>
            <person name="Harrison R.J."/>
            <person name="Armitage A.D."/>
        </authorList>
    </citation>
    <scope>NUCLEOTIDE SEQUENCE [LARGE SCALE GENOMIC DNA]</scope>
    <source>
        <strain evidence="10 11">R09/05</strain>
    </source>
</reference>
<organism evidence="10 11">
    <name type="scientific">Neonectria ditissima</name>
    <dbReference type="NCBI Taxonomy" id="78410"/>
    <lineage>
        <taxon>Eukaryota</taxon>
        <taxon>Fungi</taxon>
        <taxon>Dikarya</taxon>
        <taxon>Ascomycota</taxon>
        <taxon>Pezizomycotina</taxon>
        <taxon>Sordariomycetes</taxon>
        <taxon>Hypocreomycetidae</taxon>
        <taxon>Hypocreales</taxon>
        <taxon>Nectriaceae</taxon>
        <taxon>Neonectria</taxon>
    </lineage>
</organism>
<evidence type="ECO:0000313" key="10">
    <source>
        <dbReference type="EMBL" id="KPM37251.1"/>
    </source>
</evidence>
<gene>
    <name evidence="10" type="ORF">AK830_g9333</name>
</gene>
<evidence type="ECO:0000256" key="3">
    <source>
        <dbReference type="ARBA" id="ARBA00022670"/>
    </source>
</evidence>
<feature type="domain" description="Peptidase M14" evidence="9">
    <location>
        <begin position="69"/>
        <end position="427"/>
    </location>
</feature>
<comment type="similarity">
    <text evidence="2 7">Belongs to the peptidase M14 family.</text>
</comment>
<comment type="cofactor">
    <cofactor evidence="1">
        <name>Zn(2+)</name>
        <dbReference type="ChEBI" id="CHEBI:29105"/>
    </cofactor>
</comment>
<comment type="caution">
    <text evidence="10">The sequence shown here is derived from an EMBL/GenBank/DDBJ whole genome shotgun (WGS) entry which is preliminary data.</text>
</comment>
<protein>
    <recommendedName>
        <fullName evidence="9">Peptidase M14 domain-containing protein</fullName>
    </recommendedName>
</protein>
<dbReference type="PANTHER" id="PTHR11705:SF143">
    <property type="entry name" value="SLL0236 PROTEIN"/>
    <property type="match status" value="1"/>
</dbReference>
<evidence type="ECO:0000256" key="1">
    <source>
        <dbReference type="ARBA" id="ARBA00001947"/>
    </source>
</evidence>
<dbReference type="GO" id="GO:0004181">
    <property type="term" value="F:metallocarboxypeptidase activity"/>
    <property type="evidence" value="ECO:0007669"/>
    <property type="project" value="InterPro"/>
</dbReference>
<proteinExistence type="inferred from homology"/>
<accession>A0A0P7BCM0</accession>
<dbReference type="STRING" id="78410.A0A0P7BCM0"/>
<dbReference type="PANTHER" id="PTHR11705">
    <property type="entry name" value="PROTEASE FAMILY M14 CARBOXYPEPTIDASE A,B"/>
    <property type="match status" value="1"/>
</dbReference>
<evidence type="ECO:0000313" key="11">
    <source>
        <dbReference type="Proteomes" id="UP000050424"/>
    </source>
</evidence>
<dbReference type="SMART" id="SM00631">
    <property type="entry name" value="Zn_pept"/>
    <property type="match status" value="1"/>
</dbReference>
<name>A0A0P7BCM0_9HYPO</name>
<dbReference type="OrthoDB" id="3626597at2759"/>
<feature type="active site" description="Proton donor/acceptor" evidence="7">
    <location>
        <position position="390"/>
    </location>
</feature>
<dbReference type="GO" id="GO:0006508">
    <property type="term" value="P:proteolysis"/>
    <property type="evidence" value="ECO:0007669"/>
    <property type="project" value="UniProtKB-KW"/>
</dbReference>
<dbReference type="AlphaFoldDB" id="A0A0P7BCM0"/>
<dbReference type="InterPro" id="IPR000834">
    <property type="entry name" value="Peptidase_M14"/>
</dbReference>
<dbReference type="EMBL" id="LKCW01000172">
    <property type="protein sequence ID" value="KPM37251.1"/>
    <property type="molecule type" value="Genomic_DNA"/>
</dbReference>
<evidence type="ECO:0000256" key="8">
    <source>
        <dbReference type="SAM" id="SignalP"/>
    </source>
</evidence>
<keyword evidence="11" id="KW-1185">Reference proteome</keyword>
<dbReference type="SUPFAM" id="SSF53187">
    <property type="entry name" value="Zn-dependent exopeptidases"/>
    <property type="match status" value="1"/>
</dbReference>